<comment type="caution">
    <text evidence="7">The sequence shown here is derived from an EMBL/GenBank/DDBJ whole genome shotgun (WGS) entry which is preliminary data.</text>
</comment>
<comment type="subcellular location">
    <subcellularLocation>
        <location evidence="1">Membrane</location>
        <topology evidence="1">Multi-pass membrane protein</topology>
    </subcellularLocation>
</comment>
<accession>A0A7K7SRS5</accession>
<keyword evidence="3 6" id="KW-0812">Transmembrane</keyword>
<evidence type="ECO:0000313" key="7">
    <source>
        <dbReference type="EMBL" id="NXA07257.1"/>
    </source>
</evidence>
<dbReference type="GO" id="GO:0022857">
    <property type="term" value="F:transmembrane transporter activity"/>
    <property type="evidence" value="ECO:0007669"/>
    <property type="project" value="InterPro"/>
</dbReference>
<feature type="transmembrane region" description="Helical" evidence="6">
    <location>
        <begin position="249"/>
        <end position="271"/>
    </location>
</feature>
<dbReference type="OrthoDB" id="1641903at2759"/>
<keyword evidence="4 6" id="KW-1133">Transmembrane helix</keyword>
<protein>
    <submittedName>
        <fullName evidence="7">S23A3 protein</fullName>
    </submittedName>
</protein>
<dbReference type="AlphaFoldDB" id="A0A7K7SRS5"/>
<dbReference type="InterPro" id="IPR006043">
    <property type="entry name" value="NCS2"/>
</dbReference>
<feature type="non-terminal residue" evidence="7">
    <location>
        <position position="446"/>
    </location>
</feature>
<comment type="similarity">
    <text evidence="2">Belongs to the nucleobase:cation symporter-2 (NCS2) (TC 2.A.40) family.</text>
</comment>
<dbReference type="Proteomes" id="UP000589485">
    <property type="component" value="Unassembled WGS sequence"/>
</dbReference>
<reference evidence="7 8" key="1">
    <citation type="submission" date="2019-09" db="EMBL/GenBank/DDBJ databases">
        <title>Bird 10,000 Genomes (B10K) Project - Family phase.</title>
        <authorList>
            <person name="Zhang G."/>
        </authorList>
    </citation>
    <scope>NUCLEOTIDE SEQUENCE [LARGE SCALE GENOMIC DNA]</scope>
    <source>
        <strain evidence="7">B10K-DU-030-41</strain>
        <tissue evidence="7">Muscle</tissue>
    </source>
</reference>
<dbReference type="Pfam" id="PF00860">
    <property type="entry name" value="Xan_ur_permease"/>
    <property type="match status" value="1"/>
</dbReference>
<dbReference type="PANTHER" id="PTHR11119">
    <property type="entry name" value="XANTHINE-URACIL / VITAMIN C PERMEASE FAMILY MEMBER"/>
    <property type="match status" value="1"/>
</dbReference>
<evidence type="ECO:0000256" key="1">
    <source>
        <dbReference type="ARBA" id="ARBA00004141"/>
    </source>
</evidence>
<proteinExistence type="inferred from homology"/>
<evidence type="ECO:0000256" key="6">
    <source>
        <dbReference type="SAM" id="Phobius"/>
    </source>
</evidence>
<feature type="transmembrane region" description="Helical" evidence="6">
    <location>
        <begin position="352"/>
        <end position="375"/>
    </location>
</feature>
<evidence type="ECO:0000256" key="3">
    <source>
        <dbReference type="ARBA" id="ARBA00022692"/>
    </source>
</evidence>
<sequence length="446" mass="47106">SELLARSLFACGISTVLQTSLGSRLPLLQIPSFEYLVPAMVLSSHMSPASMCITSLQNSLPGTAMASTCLEPHCTVAGSRATSLQEVSGAVLVSGLIQLVLGASGMCGWAARHCGPMVLAPSLSIIGLSAYKEAAFFCSTNWSIALLLMFLAVTFSQHLRSCRLPFCAWPHAQEGSTEPSVPTLRMFSVLLSFAGVCTVCAILSCFHVPWESPDLATTQVSWANSTFHVPWVRMPYAGKWGWPLLTPRALAVGVAMAICCSMNSVGCYVLCGRLLRAPQLPPHACNRGLCMEGLGSLLAGLLGTLGGTASSIANTCTTGLTQACSRLSVQISALACVVLGMSPRLAGLLTHIPLAVHGGVLCVTYAVAVGMGISYFQYADIDSGRNIFIVGFAMFMALLVPRWFGTALTHLATGWVPLDLLLLSLLMVPVFLTGFLSFFLENTVSG</sequence>
<feature type="transmembrane region" description="Helical" evidence="6">
    <location>
        <begin position="387"/>
        <end position="408"/>
    </location>
</feature>
<dbReference type="GO" id="GO:0016020">
    <property type="term" value="C:membrane"/>
    <property type="evidence" value="ECO:0007669"/>
    <property type="project" value="UniProtKB-SubCell"/>
</dbReference>
<name>A0A7K7SRS5_9TYRA</name>
<evidence type="ECO:0000256" key="4">
    <source>
        <dbReference type="ARBA" id="ARBA00022989"/>
    </source>
</evidence>
<keyword evidence="5 6" id="KW-0472">Membrane</keyword>
<dbReference type="EMBL" id="VZSY01000126">
    <property type="protein sequence ID" value="NXA07257.1"/>
    <property type="molecule type" value="Genomic_DNA"/>
</dbReference>
<feature type="non-terminal residue" evidence="7">
    <location>
        <position position="1"/>
    </location>
</feature>
<organism evidence="7 8">
    <name type="scientific">Sapayoa aenigma</name>
    <name type="common">broad-billed sapayoa</name>
    <dbReference type="NCBI Taxonomy" id="239371"/>
    <lineage>
        <taxon>Eukaryota</taxon>
        <taxon>Metazoa</taxon>
        <taxon>Chordata</taxon>
        <taxon>Craniata</taxon>
        <taxon>Vertebrata</taxon>
        <taxon>Euteleostomi</taxon>
        <taxon>Archelosauria</taxon>
        <taxon>Archosauria</taxon>
        <taxon>Dinosauria</taxon>
        <taxon>Saurischia</taxon>
        <taxon>Theropoda</taxon>
        <taxon>Coelurosauria</taxon>
        <taxon>Aves</taxon>
        <taxon>Neognathae</taxon>
        <taxon>Neoaves</taxon>
        <taxon>Telluraves</taxon>
        <taxon>Australaves</taxon>
        <taxon>Passeriformes</taxon>
        <taxon>Tyrannidae</taxon>
        <taxon>Sapayoa</taxon>
    </lineage>
</organism>
<gene>
    <name evidence="7" type="primary">Slc23a3</name>
    <name evidence="7" type="ORF">SAPAEN_R11946</name>
</gene>
<evidence type="ECO:0000256" key="5">
    <source>
        <dbReference type="ARBA" id="ARBA00023136"/>
    </source>
</evidence>
<feature type="transmembrane region" description="Helical" evidence="6">
    <location>
        <begin position="189"/>
        <end position="210"/>
    </location>
</feature>
<evidence type="ECO:0000256" key="2">
    <source>
        <dbReference type="ARBA" id="ARBA00008821"/>
    </source>
</evidence>
<feature type="transmembrane region" description="Helical" evidence="6">
    <location>
        <begin position="134"/>
        <end position="155"/>
    </location>
</feature>
<feature type="transmembrane region" description="Helical" evidence="6">
    <location>
        <begin position="420"/>
        <end position="440"/>
    </location>
</feature>
<evidence type="ECO:0000313" key="8">
    <source>
        <dbReference type="Proteomes" id="UP000589485"/>
    </source>
</evidence>
<keyword evidence="8" id="KW-1185">Reference proteome</keyword>